<reference evidence="1 2" key="1">
    <citation type="submission" date="2018-10" db="EMBL/GenBank/DDBJ databases">
        <title>Natronolimnobius sp. XQ-INN 246 isolated from Inner Mongolia Autonomous Region of China.</title>
        <authorList>
            <person name="Xue Q."/>
        </authorList>
    </citation>
    <scope>NUCLEOTIDE SEQUENCE [LARGE SCALE GENOMIC DNA]</scope>
    <source>
        <strain evidence="1 2">XQ-INN 246</strain>
    </source>
</reference>
<dbReference type="Proteomes" id="UP000318864">
    <property type="component" value="Unassembled WGS sequence"/>
</dbReference>
<accession>A0A4S3TLL1</accession>
<evidence type="ECO:0000313" key="2">
    <source>
        <dbReference type="Proteomes" id="UP000318864"/>
    </source>
</evidence>
<evidence type="ECO:0000313" key="1">
    <source>
        <dbReference type="EMBL" id="THE63508.1"/>
    </source>
</evidence>
<comment type="caution">
    <text evidence="1">The sequence shown here is derived from an EMBL/GenBank/DDBJ whole genome shotgun (WGS) entry which is preliminary data.</text>
</comment>
<proteinExistence type="predicted"/>
<name>A0A4S3TLL1_9EURY</name>
<dbReference type="EMBL" id="RBZW01000058">
    <property type="protein sequence ID" value="THE63508.1"/>
    <property type="molecule type" value="Genomic_DNA"/>
</dbReference>
<gene>
    <name evidence="1" type="ORF">D8Y22_16905</name>
</gene>
<keyword evidence="2" id="KW-1185">Reference proteome</keyword>
<organism evidence="1 2">
    <name type="scientific">Salinadaptatus halalkaliphilus</name>
    <dbReference type="NCBI Taxonomy" id="2419781"/>
    <lineage>
        <taxon>Archaea</taxon>
        <taxon>Methanobacteriati</taxon>
        <taxon>Methanobacteriota</taxon>
        <taxon>Stenosarchaea group</taxon>
        <taxon>Halobacteria</taxon>
        <taxon>Halobacteriales</taxon>
        <taxon>Natrialbaceae</taxon>
        <taxon>Salinadaptatus</taxon>
    </lineage>
</organism>
<protein>
    <submittedName>
        <fullName evidence="1">Uncharacterized protein</fullName>
    </submittedName>
</protein>
<sequence>MYSGYPYGLSEEPVEHGVWDRDSEKYKYWVDRLKTTWLSHRDFGPLVEREHARVRGLEHKYG</sequence>
<dbReference type="AlphaFoldDB" id="A0A4S3TLL1"/>